<name>A0A4Q7YDS3_9BACT</name>
<keyword evidence="1" id="KW-1133">Transmembrane helix</keyword>
<gene>
    <name evidence="2" type="ORF">BDD14_6013</name>
</gene>
<evidence type="ECO:0000313" key="3">
    <source>
        <dbReference type="Proteomes" id="UP000292958"/>
    </source>
</evidence>
<dbReference type="EMBL" id="SHKW01000003">
    <property type="protein sequence ID" value="RZU35250.1"/>
    <property type="molecule type" value="Genomic_DNA"/>
</dbReference>
<keyword evidence="3" id="KW-1185">Reference proteome</keyword>
<dbReference type="Proteomes" id="UP000292958">
    <property type="component" value="Unassembled WGS sequence"/>
</dbReference>
<keyword evidence="1" id="KW-0472">Membrane</keyword>
<reference evidence="2 3" key="1">
    <citation type="submission" date="2019-02" db="EMBL/GenBank/DDBJ databases">
        <title>Genomic Encyclopedia of Archaeal and Bacterial Type Strains, Phase II (KMG-II): from individual species to whole genera.</title>
        <authorList>
            <person name="Goeker M."/>
        </authorList>
    </citation>
    <scope>NUCLEOTIDE SEQUENCE [LARGE SCALE GENOMIC DNA]</scope>
    <source>
        <strain evidence="2 3">DSM 18101</strain>
    </source>
</reference>
<accession>A0A4Q7YDS3</accession>
<keyword evidence="1" id="KW-0812">Transmembrane</keyword>
<evidence type="ECO:0000313" key="2">
    <source>
        <dbReference type="EMBL" id="RZU35250.1"/>
    </source>
</evidence>
<proteinExistence type="predicted"/>
<organism evidence="2 3">
    <name type="scientific">Edaphobacter modestus</name>
    <dbReference type="NCBI Taxonomy" id="388466"/>
    <lineage>
        <taxon>Bacteria</taxon>
        <taxon>Pseudomonadati</taxon>
        <taxon>Acidobacteriota</taxon>
        <taxon>Terriglobia</taxon>
        <taxon>Terriglobales</taxon>
        <taxon>Acidobacteriaceae</taxon>
        <taxon>Edaphobacter</taxon>
    </lineage>
</organism>
<sequence>MSIELGSVNPHMPNIQRGSLTGVHLAIIMVATAMIAADRYYC</sequence>
<feature type="transmembrane region" description="Helical" evidence="1">
    <location>
        <begin position="20"/>
        <end position="37"/>
    </location>
</feature>
<protein>
    <submittedName>
        <fullName evidence="2">Uncharacterized protein</fullName>
    </submittedName>
</protein>
<comment type="caution">
    <text evidence="2">The sequence shown here is derived from an EMBL/GenBank/DDBJ whole genome shotgun (WGS) entry which is preliminary data.</text>
</comment>
<evidence type="ECO:0000256" key="1">
    <source>
        <dbReference type="SAM" id="Phobius"/>
    </source>
</evidence>
<dbReference type="AlphaFoldDB" id="A0A4Q7YDS3"/>